<evidence type="ECO:0000256" key="7">
    <source>
        <dbReference type="ARBA" id="ARBA00022679"/>
    </source>
</evidence>
<evidence type="ECO:0000256" key="1">
    <source>
        <dbReference type="ARBA" id="ARBA00000968"/>
    </source>
</evidence>
<dbReference type="GeneID" id="4794671"/>
<feature type="domain" description="Lumazine-binding" evidence="11">
    <location>
        <begin position="97"/>
        <end position="193"/>
    </location>
</feature>
<dbReference type="HOGENOM" id="CLU_034388_2_0_2"/>
<protein>
    <recommendedName>
        <fullName evidence="5 9">Riboflavin synthase</fullName>
        <ecNumber evidence="4 9">2.5.1.9</ecNumber>
    </recommendedName>
</protein>
<evidence type="ECO:0000256" key="4">
    <source>
        <dbReference type="ARBA" id="ARBA00012827"/>
    </source>
</evidence>
<dbReference type="RefSeq" id="WP_011832774.1">
    <property type="nucleotide sequence ID" value="NC_008942.1"/>
</dbReference>
<comment type="function">
    <text evidence="2">Catalyzes the dismutation of two molecules of 6,7-dimethyl-8-ribityllumazine, resulting in the formation of riboflavin and 5-amino-6-(D-ribitylamino)uracil.</text>
</comment>
<dbReference type="GO" id="GO:0004746">
    <property type="term" value="F:riboflavin synthase activity"/>
    <property type="evidence" value="ECO:0007669"/>
    <property type="project" value="UniProtKB-UniRule"/>
</dbReference>
<dbReference type="InterPro" id="IPR026017">
    <property type="entry name" value="Lumazine-bd_dom"/>
</dbReference>
<dbReference type="FunFam" id="2.40.30.20:FF:000003">
    <property type="entry name" value="Riboflavin synthase, alpha subunit"/>
    <property type="match status" value="1"/>
</dbReference>
<evidence type="ECO:0000313" key="12">
    <source>
        <dbReference type="EMBL" id="ABN06573.1"/>
    </source>
</evidence>
<feature type="domain" description="Lumazine-binding" evidence="11">
    <location>
        <begin position="1"/>
        <end position="96"/>
    </location>
</feature>
<feature type="repeat" description="Lumazine-binding" evidence="10">
    <location>
        <begin position="1"/>
        <end position="96"/>
    </location>
</feature>
<evidence type="ECO:0000256" key="9">
    <source>
        <dbReference type="NCBIfam" id="TIGR00187"/>
    </source>
</evidence>
<dbReference type="GO" id="GO:0009231">
    <property type="term" value="P:riboflavin biosynthetic process"/>
    <property type="evidence" value="ECO:0007669"/>
    <property type="project" value="UniProtKB-KW"/>
</dbReference>
<keyword evidence="7" id="KW-0808">Transferase</keyword>
<dbReference type="PIRSF" id="PIRSF000498">
    <property type="entry name" value="Riboflavin_syn_A"/>
    <property type="match status" value="1"/>
</dbReference>
<dbReference type="FunFam" id="2.40.30.20:FF:000004">
    <property type="entry name" value="Riboflavin synthase, alpha subunit"/>
    <property type="match status" value="1"/>
</dbReference>
<organism evidence="12 13">
    <name type="scientific">Methanocorpusculum labreanum (strain ATCC 43576 / DSM 4855 / Z)</name>
    <dbReference type="NCBI Taxonomy" id="410358"/>
    <lineage>
        <taxon>Archaea</taxon>
        <taxon>Methanobacteriati</taxon>
        <taxon>Methanobacteriota</taxon>
        <taxon>Stenosarchaea group</taxon>
        <taxon>Methanomicrobia</taxon>
        <taxon>Methanomicrobiales</taxon>
        <taxon>Methanocorpusculaceae</taxon>
        <taxon>Methanocorpusculum</taxon>
    </lineage>
</organism>
<keyword evidence="13" id="KW-1185">Reference proteome</keyword>
<dbReference type="OrthoDB" id="10084at2157"/>
<dbReference type="NCBIfam" id="NF009566">
    <property type="entry name" value="PRK13020.1"/>
    <property type="match status" value="1"/>
</dbReference>
<dbReference type="AlphaFoldDB" id="A2SQG7"/>
<dbReference type="EMBL" id="CP000559">
    <property type="protein sequence ID" value="ABN06573.1"/>
    <property type="molecule type" value="Genomic_DNA"/>
</dbReference>
<dbReference type="InterPro" id="IPR023366">
    <property type="entry name" value="ATP_synth_asu-like_sf"/>
</dbReference>
<dbReference type="NCBIfam" id="NF006767">
    <property type="entry name" value="PRK09289.1"/>
    <property type="match status" value="1"/>
</dbReference>
<keyword evidence="6" id="KW-0686">Riboflavin biosynthesis</keyword>
<dbReference type="eggNOG" id="arCOG04713">
    <property type="taxonomic scope" value="Archaea"/>
</dbReference>
<reference evidence="12 13" key="1">
    <citation type="journal article" date="2009" name="Stand. Genomic Sci.">
        <title>Complete genome sequence of Methanocorpusculum labreanum type strain Z.</title>
        <authorList>
            <person name="Anderson I.J."/>
            <person name="Sieprawska-Lupa M."/>
            <person name="Goltsman E."/>
            <person name="Lapidus A."/>
            <person name="Copeland A."/>
            <person name="Glavina Del Rio T."/>
            <person name="Tice H."/>
            <person name="Dalin E."/>
            <person name="Barry K."/>
            <person name="Pitluck S."/>
            <person name="Hauser L."/>
            <person name="Land M."/>
            <person name="Lucas S."/>
            <person name="Richardson P."/>
            <person name="Whitman W.B."/>
            <person name="Kyrpides N.C."/>
        </authorList>
    </citation>
    <scope>NUCLEOTIDE SEQUENCE [LARGE SCALE GENOMIC DNA]</scope>
    <source>
        <strain evidence="13">ATCC 43576 / DSM 4855 / Z</strain>
    </source>
</reference>
<evidence type="ECO:0000256" key="6">
    <source>
        <dbReference type="ARBA" id="ARBA00022619"/>
    </source>
</evidence>
<evidence type="ECO:0000259" key="11">
    <source>
        <dbReference type="PROSITE" id="PS51177"/>
    </source>
</evidence>
<dbReference type="InterPro" id="IPR017938">
    <property type="entry name" value="Riboflavin_synthase-like_b-brl"/>
</dbReference>
<evidence type="ECO:0000256" key="8">
    <source>
        <dbReference type="ARBA" id="ARBA00022737"/>
    </source>
</evidence>
<dbReference type="InterPro" id="IPR001783">
    <property type="entry name" value="Lumazine-bd"/>
</dbReference>
<dbReference type="KEGG" id="mla:Mlab_0397"/>
<dbReference type="CDD" id="cd00402">
    <property type="entry name" value="Riboflavin_synthase_like"/>
    <property type="match status" value="1"/>
</dbReference>
<keyword evidence="8" id="KW-0677">Repeat</keyword>
<evidence type="ECO:0000256" key="3">
    <source>
        <dbReference type="ARBA" id="ARBA00004887"/>
    </source>
</evidence>
<comment type="pathway">
    <text evidence="3">Cofactor biosynthesis; riboflavin biosynthesis; riboflavin from 2-hydroxy-3-oxobutyl phosphate and 5-amino-6-(D-ribitylamino)uracil: step 2/2.</text>
</comment>
<feature type="repeat" description="Lumazine-binding" evidence="10">
    <location>
        <begin position="97"/>
        <end position="193"/>
    </location>
</feature>
<gene>
    <name evidence="12" type="ordered locus">Mlab_0397</name>
</gene>
<dbReference type="SUPFAM" id="SSF63380">
    <property type="entry name" value="Riboflavin synthase domain-like"/>
    <property type="match status" value="2"/>
</dbReference>
<evidence type="ECO:0000313" key="13">
    <source>
        <dbReference type="Proteomes" id="UP000000365"/>
    </source>
</evidence>
<dbReference type="Proteomes" id="UP000000365">
    <property type="component" value="Chromosome"/>
</dbReference>
<evidence type="ECO:0000256" key="2">
    <source>
        <dbReference type="ARBA" id="ARBA00002803"/>
    </source>
</evidence>
<dbReference type="Pfam" id="PF00677">
    <property type="entry name" value="Lum_binding"/>
    <property type="match status" value="2"/>
</dbReference>
<dbReference type="PANTHER" id="PTHR21098">
    <property type="entry name" value="RIBOFLAVIN SYNTHASE ALPHA CHAIN"/>
    <property type="match status" value="1"/>
</dbReference>
<dbReference type="STRING" id="410358.Mlab_0397"/>
<proteinExistence type="predicted"/>
<name>A2SQG7_METLZ</name>
<evidence type="ECO:0000256" key="5">
    <source>
        <dbReference type="ARBA" id="ARBA00013950"/>
    </source>
</evidence>
<evidence type="ECO:0000256" key="10">
    <source>
        <dbReference type="PROSITE-ProRule" id="PRU00524"/>
    </source>
</evidence>
<dbReference type="PANTHER" id="PTHR21098:SF12">
    <property type="entry name" value="RIBOFLAVIN SYNTHASE"/>
    <property type="match status" value="1"/>
</dbReference>
<dbReference type="PROSITE" id="PS51177">
    <property type="entry name" value="LUMAZINE_BIND"/>
    <property type="match status" value="2"/>
</dbReference>
<accession>A2SQG7</accession>
<dbReference type="NCBIfam" id="TIGR00187">
    <property type="entry name" value="ribE"/>
    <property type="match status" value="1"/>
</dbReference>
<sequence length="216" mass="23350">MFTGIVEEIGIVTKIMKGQNSSVLSIQGNRIFEDLTLGDSVAVNGVCLTVSGLNRQSFDADTTSETLARTSLGALRTGSSVNLERAMSANGRFGGHIVTGHVDGTGIISTIRRDERTVWITFTAGPEILKYIVEKGSIAVDGISLTVAAVTQDSFSVAIIPHTEKSTTLLMKSQGERVNLECDMIGKYVERFIAKRQKNEPQKCVITEEYLSKAGF</sequence>
<dbReference type="EC" id="2.5.1.9" evidence="4 9"/>
<comment type="catalytic activity">
    <reaction evidence="1">
        <text>2 6,7-dimethyl-8-(1-D-ribityl)lumazine + H(+) = 5-amino-6-(D-ribitylamino)uracil + riboflavin</text>
        <dbReference type="Rhea" id="RHEA:20772"/>
        <dbReference type="ChEBI" id="CHEBI:15378"/>
        <dbReference type="ChEBI" id="CHEBI:15934"/>
        <dbReference type="ChEBI" id="CHEBI:57986"/>
        <dbReference type="ChEBI" id="CHEBI:58201"/>
        <dbReference type="EC" id="2.5.1.9"/>
    </reaction>
</comment>
<dbReference type="Gene3D" id="2.40.30.20">
    <property type="match status" value="2"/>
</dbReference>